<feature type="domain" description="N-acetyltransferase" evidence="1">
    <location>
        <begin position="105"/>
        <end position="238"/>
    </location>
</feature>
<keyword evidence="3" id="KW-1185">Reference proteome</keyword>
<dbReference type="OrthoDB" id="7301318at2"/>
<accession>A0A1B0ZQI3</accession>
<evidence type="ECO:0000313" key="3">
    <source>
        <dbReference type="Proteomes" id="UP000092565"/>
    </source>
</evidence>
<evidence type="ECO:0000313" key="2">
    <source>
        <dbReference type="EMBL" id="ANP36391.1"/>
    </source>
</evidence>
<dbReference type="SUPFAM" id="SSF55729">
    <property type="entry name" value="Acyl-CoA N-acyltransferases (Nat)"/>
    <property type="match status" value="1"/>
</dbReference>
<dbReference type="InterPro" id="IPR016181">
    <property type="entry name" value="Acyl_CoA_acyltransferase"/>
</dbReference>
<dbReference type="RefSeq" id="WP_065271373.1">
    <property type="nucleotide sequence ID" value="NZ_CP015124.1"/>
</dbReference>
<keyword evidence="2" id="KW-0808">Transferase</keyword>
<sequence>MSTDPLYYAVVDGTWPAASKRDLGPITLREGQGGGSRVSAATTNGPVNKDQIAAAEEAMRAMGQEPLFMIRDGDDVLDAQLAALEYEIKDPVNIWTCPPAKLTDVPIPRVTTFCVWEPLEIQREIWIAGGIGPGRMAVMERAPGPKTALLGRFNDKPAGAGFVAIHDEVAMVHALEILPHQRRKGMGAWMVRQAAFWAAEQGARELALVCTKANAGANGLYASLGMTCRGQYHYRHKH</sequence>
<gene>
    <name evidence="2" type="ORF">JL2886_01474</name>
</gene>
<dbReference type="AlphaFoldDB" id="A0A1B0ZQI3"/>
<proteinExistence type="predicted"/>
<reference evidence="2 3" key="1">
    <citation type="submission" date="2016-04" db="EMBL/GenBank/DDBJ databases">
        <authorList>
            <person name="Evans L.H."/>
            <person name="Alamgir A."/>
            <person name="Owens N."/>
            <person name="Weber N.D."/>
            <person name="Virtaneva K."/>
            <person name="Barbian K."/>
            <person name="Babar A."/>
            <person name="Rosenke K."/>
        </authorList>
    </citation>
    <scope>NUCLEOTIDE SEQUENCE [LARGE SCALE GENOMIC DNA]</scope>
    <source>
        <strain evidence="2 3">JL2886</strain>
    </source>
</reference>
<dbReference type="Pfam" id="PF00583">
    <property type="entry name" value="Acetyltransf_1"/>
    <property type="match status" value="1"/>
</dbReference>
<evidence type="ECO:0000259" key="1">
    <source>
        <dbReference type="PROSITE" id="PS51186"/>
    </source>
</evidence>
<dbReference type="Gene3D" id="3.40.630.30">
    <property type="match status" value="1"/>
</dbReference>
<name>A0A1B0ZQI3_9RHOB</name>
<dbReference type="PROSITE" id="PS51186">
    <property type="entry name" value="GNAT"/>
    <property type="match status" value="1"/>
</dbReference>
<dbReference type="PATRIC" id="fig|60890.4.peg.1449"/>
<protein>
    <submittedName>
        <fullName evidence="2">Acetyltransferase</fullName>
    </submittedName>
</protein>
<dbReference type="GO" id="GO:0016747">
    <property type="term" value="F:acyltransferase activity, transferring groups other than amino-acyl groups"/>
    <property type="evidence" value="ECO:0007669"/>
    <property type="project" value="InterPro"/>
</dbReference>
<dbReference type="CDD" id="cd04301">
    <property type="entry name" value="NAT_SF"/>
    <property type="match status" value="1"/>
</dbReference>
<organism evidence="2 3">
    <name type="scientific">Phaeobacter gallaeciensis</name>
    <dbReference type="NCBI Taxonomy" id="60890"/>
    <lineage>
        <taxon>Bacteria</taxon>
        <taxon>Pseudomonadati</taxon>
        <taxon>Pseudomonadota</taxon>
        <taxon>Alphaproteobacteria</taxon>
        <taxon>Rhodobacterales</taxon>
        <taxon>Roseobacteraceae</taxon>
        <taxon>Phaeobacter</taxon>
    </lineage>
</organism>
<dbReference type="EMBL" id="CP015124">
    <property type="protein sequence ID" value="ANP36391.1"/>
    <property type="molecule type" value="Genomic_DNA"/>
</dbReference>
<dbReference type="InterPro" id="IPR000182">
    <property type="entry name" value="GNAT_dom"/>
</dbReference>
<dbReference type="Proteomes" id="UP000092565">
    <property type="component" value="Chromosome"/>
</dbReference>